<dbReference type="PANTHER" id="PTHR33992">
    <property type="entry name" value="RIBONUCLEASE P PROTEIN COMPONENT"/>
    <property type="match status" value="1"/>
</dbReference>
<dbReference type="NCBIfam" id="TIGR00188">
    <property type="entry name" value="rnpA"/>
    <property type="match status" value="1"/>
</dbReference>
<dbReference type="GO" id="GO:0004526">
    <property type="term" value="F:ribonuclease P activity"/>
    <property type="evidence" value="ECO:0007669"/>
    <property type="project" value="UniProtKB-EC"/>
</dbReference>
<dbReference type="RefSeq" id="WP_261236529.1">
    <property type="nucleotide sequence ID" value="NZ_JAMXFA010000029.1"/>
</dbReference>
<keyword evidence="2 7" id="KW-0819">tRNA processing</keyword>
<dbReference type="PANTHER" id="PTHR33992:SF1">
    <property type="entry name" value="RIBONUCLEASE P PROTEIN COMPONENT"/>
    <property type="match status" value="1"/>
</dbReference>
<organism evidence="10 11">
    <name type="scientific">Laspinema olomoucense D3b</name>
    <dbReference type="NCBI Taxonomy" id="2953688"/>
    <lineage>
        <taxon>Bacteria</taxon>
        <taxon>Bacillati</taxon>
        <taxon>Cyanobacteriota</taxon>
        <taxon>Cyanophyceae</taxon>
        <taxon>Oscillatoriophycideae</taxon>
        <taxon>Oscillatoriales</taxon>
        <taxon>Laspinemataceae</taxon>
        <taxon>Laspinema</taxon>
        <taxon>Laspinema olomoucense</taxon>
    </lineage>
</organism>
<evidence type="ECO:0000256" key="6">
    <source>
        <dbReference type="ARBA" id="ARBA00022884"/>
    </source>
</evidence>
<evidence type="ECO:0000256" key="4">
    <source>
        <dbReference type="ARBA" id="ARBA00022759"/>
    </source>
</evidence>
<evidence type="ECO:0000256" key="1">
    <source>
        <dbReference type="ARBA" id="ARBA00002663"/>
    </source>
</evidence>
<proteinExistence type="inferred from homology"/>
<name>A0ABT2NB26_9CYAN</name>
<keyword evidence="4 7" id="KW-0255">Endonuclease</keyword>
<keyword evidence="6 7" id="KW-0694">RNA-binding</keyword>
<dbReference type="Gene3D" id="3.30.230.10">
    <property type="match status" value="1"/>
</dbReference>
<feature type="compositionally biased region" description="Basic and acidic residues" evidence="9">
    <location>
        <begin position="46"/>
        <end position="58"/>
    </location>
</feature>
<dbReference type="InterPro" id="IPR020539">
    <property type="entry name" value="RNase_P_CS"/>
</dbReference>
<sequence length="143" mass="16194">MLPASNRLKRPKEFSAVYRTGISRKTTHLTLRAKRRKGDLPVTKQPDLKSENPAEAKSADLPTRVGISISLKVSKKAVIRNRIKRQIRAGLREFLPRISRGWDLVLIVRPSAVECNYRQLLQELEQLLTQAEVLNGDSRGSLL</sequence>
<evidence type="ECO:0000256" key="2">
    <source>
        <dbReference type="ARBA" id="ARBA00022694"/>
    </source>
</evidence>
<dbReference type="InterPro" id="IPR000100">
    <property type="entry name" value="RNase_P"/>
</dbReference>
<dbReference type="EMBL" id="JAMXFA010000029">
    <property type="protein sequence ID" value="MCT7979912.1"/>
    <property type="molecule type" value="Genomic_DNA"/>
</dbReference>
<comment type="similarity">
    <text evidence="7">Belongs to the RnpA family.</text>
</comment>
<comment type="caution">
    <text evidence="10">The sequence shown here is derived from an EMBL/GenBank/DDBJ whole genome shotgun (WGS) entry which is preliminary data.</text>
</comment>
<dbReference type="HAMAP" id="MF_00227">
    <property type="entry name" value="RNase_P"/>
    <property type="match status" value="1"/>
</dbReference>
<evidence type="ECO:0000256" key="3">
    <source>
        <dbReference type="ARBA" id="ARBA00022722"/>
    </source>
</evidence>
<dbReference type="InterPro" id="IPR020568">
    <property type="entry name" value="Ribosomal_Su5_D2-typ_SF"/>
</dbReference>
<keyword evidence="5 7" id="KW-0378">Hydrolase</keyword>
<feature type="region of interest" description="Disordered" evidence="9">
    <location>
        <begin position="33"/>
        <end position="59"/>
    </location>
</feature>
<comment type="subunit">
    <text evidence="7">Consists of a catalytic RNA component (M1 or rnpB) and a protein subunit.</text>
</comment>
<dbReference type="SUPFAM" id="SSF54211">
    <property type="entry name" value="Ribosomal protein S5 domain 2-like"/>
    <property type="match status" value="1"/>
</dbReference>
<dbReference type="Pfam" id="PF00825">
    <property type="entry name" value="Ribonuclease_P"/>
    <property type="match status" value="1"/>
</dbReference>
<protein>
    <recommendedName>
        <fullName evidence="7 8">Ribonuclease P protein component</fullName>
        <shortName evidence="7">RNase P protein</shortName>
        <shortName evidence="7">RNaseP protein</shortName>
        <ecNumber evidence="7 8">3.1.26.5</ecNumber>
    </recommendedName>
    <alternativeName>
        <fullName evidence="7">Protein C5</fullName>
    </alternativeName>
</protein>
<dbReference type="PROSITE" id="PS00648">
    <property type="entry name" value="RIBONUCLEASE_P"/>
    <property type="match status" value="1"/>
</dbReference>
<dbReference type="Proteomes" id="UP001525961">
    <property type="component" value="Unassembled WGS sequence"/>
</dbReference>
<comment type="catalytic activity">
    <reaction evidence="7">
        <text>Endonucleolytic cleavage of RNA, removing 5'-extranucleotides from tRNA precursor.</text>
        <dbReference type="EC" id="3.1.26.5"/>
    </reaction>
</comment>
<reference evidence="10 11" key="1">
    <citation type="journal article" date="2022" name="Front. Microbiol.">
        <title>High genomic differentiation and limited gene flow indicate recent cryptic speciation within the genus Laspinema (cyanobacteria).</title>
        <authorList>
            <person name="Stanojkovic A."/>
            <person name="Skoupy S."/>
            <person name="Skaloud P."/>
            <person name="Dvorak P."/>
        </authorList>
    </citation>
    <scope>NUCLEOTIDE SEQUENCE [LARGE SCALE GENOMIC DNA]</scope>
    <source>
        <strain evidence="10 11">D3b</strain>
    </source>
</reference>
<keyword evidence="3 7" id="KW-0540">Nuclease</keyword>
<accession>A0ABT2NB26</accession>
<dbReference type="EC" id="3.1.26.5" evidence="7 8"/>
<evidence type="ECO:0000256" key="7">
    <source>
        <dbReference type="HAMAP-Rule" id="MF_00227"/>
    </source>
</evidence>
<gene>
    <name evidence="7 10" type="primary">rnpA</name>
    <name evidence="10" type="ORF">NG792_19520</name>
</gene>
<comment type="function">
    <text evidence="1 7">RNaseP catalyzes the removal of the 5'-leader sequence from pre-tRNA to produce the mature 5'-terminus. It can also cleave other RNA substrates such as 4.5S RNA. The protein component plays an auxiliary but essential role in vivo by binding to the 5'-leader sequence and broadening the substrate specificity of the ribozyme.</text>
</comment>
<evidence type="ECO:0000313" key="10">
    <source>
        <dbReference type="EMBL" id="MCT7979912.1"/>
    </source>
</evidence>
<evidence type="ECO:0000256" key="9">
    <source>
        <dbReference type="SAM" id="MobiDB-lite"/>
    </source>
</evidence>
<keyword evidence="11" id="KW-1185">Reference proteome</keyword>
<evidence type="ECO:0000256" key="5">
    <source>
        <dbReference type="ARBA" id="ARBA00022801"/>
    </source>
</evidence>
<dbReference type="InterPro" id="IPR014721">
    <property type="entry name" value="Ribsml_uS5_D2-typ_fold_subgr"/>
</dbReference>
<evidence type="ECO:0000313" key="11">
    <source>
        <dbReference type="Proteomes" id="UP001525961"/>
    </source>
</evidence>
<evidence type="ECO:0000256" key="8">
    <source>
        <dbReference type="NCBIfam" id="TIGR00188"/>
    </source>
</evidence>